<dbReference type="PATRIC" id="fig|1496.1373.peg.3160"/>
<organism evidence="2">
    <name type="scientific">Clostridioides difficile</name>
    <name type="common">Peptoclostridium difficile</name>
    <dbReference type="NCBI Taxonomy" id="1496"/>
    <lineage>
        <taxon>Bacteria</taxon>
        <taxon>Bacillati</taxon>
        <taxon>Bacillota</taxon>
        <taxon>Clostridia</taxon>
        <taxon>Peptostreptococcales</taxon>
        <taxon>Peptostreptococcaceae</taxon>
        <taxon>Clostridioides</taxon>
    </lineage>
</organism>
<dbReference type="AlphaFoldDB" id="A0A031WB44"/>
<dbReference type="EMBL" id="LK932347">
    <property type="protein sequence ID" value="CDS83400.1"/>
    <property type="molecule type" value="Genomic_DNA"/>
</dbReference>
<dbReference type="EMBL" id="LK932861">
    <property type="protein sequence ID" value="CDS99511.1"/>
    <property type="molecule type" value="Genomic_DNA"/>
</dbReference>
<keyword evidence="4" id="KW-0378">Hydrolase</keyword>
<gene>
    <name evidence="3" type="ORF">BN1095_210203</name>
    <name evidence="1" type="ORF">BN1096_160195</name>
    <name evidence="2" type="ORF">BN1097_140197</name>
    <name evidence="4" type="ORF">KRM00_000288</name>
    <name evidence="7" type="ORF">SAMEA1402366_01549</name>
    <name evidence="6" type="ORF">SAMEA1402399_03160</name>
    <name evidence="5" type="ORF">SAMEA3375112_03465</name>
</gene>
<dbReference type="EMBL" id="CAAJVP010000006">
    <property type="protein sequence ID" value="VHY04038.1"/>
    <property type="molecule type" value="Genomic_DNA"/>
</dbReference>
<dbReference type="InterPro" id="IPR026002">
    <property type="entry name" value="ATC_hydrolase-like"/>
</dbReference>
<reference evidence="2" key="1">
    <citation type="submission" date="2014-07" db="EMBL/GenBank/DDBJ databases">
        <authorList>
            <person name="Monot Marc"/>
        </authorList>
    </citation>
    <scope>NUCLEOTIDE SEQUENCE</scope>
    <source>
        <strain evidence="3">7032989</strain>
        <strain evidence="2">7032994</strain>
    </source>
</reference>
<dbReference type="EMBL" id="CAADAN010000013">
    <property type="protein sequence ID" value="VFD34570.1"/>
    <property type="molecule type" value="Genomic_DNA"/>
</dbReference>
<dbReference type="GeneID" id="66352845"/>
<dbReference type="EMBL" id="FUPS01000015">
    <property type="protein sequence ID" value="SJT03860.1"/>
    <property type="molecule type" value="Genomic_DNA"/>
</dbReference>
<dbReference type="Proteomes" id="UP000878956">
    <property type="component" value="Unassembled WGS sequence"/>
</dbReference>
<protein>
    <submittedName>
        <fullName evidence="4">L-2-amino-thiazoline-4-carboxylic acid hydrolase</fullName>
    </submittedName>
</protein>
<dbReference type="GO" id="GO:0016787">
    <property type="term" value="F:hydrolase activity"/>
    <property type="evidence" value="ECO:0007669"/>
    <property type="project" value="UniProtKB-KW"/>
</dbReference>
<sequence length="159" mass="18223">MSEKMYTEKEYLEGIRGATGERAVWFYLLMKEAEKLGANPDDICKEAIYGFGKMRGQKYNVADTPGKMAEMLYNSKGQKVFEMELVENTDENGVLKFHHCPLDAAWKEYGLTKEERKEICRLACYGDYGRVDCAQGVKLDFAQKCAHDDEVCELVFTKK</sequence>
<dbReference type="Proteomes" id="UP000189137">
    <property type="component" value="Unassembled WGS sequence"/>
</dbReference>
<dbReference type="OMA" id="FHYCPLV"/>
<evidence type="ECO:0000313" key="3">
    <source>
        <dbReference type="EMBL" id="CDS99511.1"/>
    </source>
</evidence>
<dbReference type="RefSeq" id="WP_003435938.1">
    <property type="nucleotide sequence ID" value="NZ_AP031492.1"/>
</dbReference>
<dbReference type="Proteomes" id="UP000372533">
    <property type="component" value="Unassembled WGS sequence"/>
</dbReference>
<evidence type="ECO:0000313" key="1">
    <source>
        <dbReference type="EMBL" id="CDS83300.1"/>
    </source>
</evidence>
<evidence type="ECO:0000313" key="6">
    <source>
        <dbReference type="EMBL" id="VFD34570.1"/>
    </source>
</evidence>
<evidence type="ECO:0000313" key="5">
    <source>
        <dbReference type="EMBL" id="SJT03860.1"/>
    </source>
</evidence>
<accession>A0A031WB44</accession>
<evidence type="ECO:0000313" key="4">
    <source>
        <dbReference type="EMBL" id="HBH1540835.1"/>
    </source>
</evidence>
<reference evidence="4" key="2">
    <citation type="journal article" date="2018" name="Genome Biol.">
        <title>SKESA: strategic k-mer extension for scrupulous assemblies.</title>
        <authorList>
            <person name="Souvorov A."/>
            <person name="Agarwala R."/>
            <person name="Lipman D.J."/>
        </authorList>
    </citation>
    <scope>NUCLEOTIDE SEQUENCE</scope>
    <source>
        <strain evidence="4">HN1000</strain>
    </source>
</reference>
<reference evidence="7 9" key="3">
    <citation type="submission" date="2019-04" db="EMBL/GenBank/DDBJ databases">
        <authorList>
            <consortium name="Pathogen Informatics"/>
        </authorList>
    </citation>
    <scope>NUCLEOTIDE SEQUENCE [LARGE SCALE GENOMIC DNA]</scope>
    <source>
        <strain evidence="6">Clo34</strain>
        <strain evidence="10">clo34</strain>
        <strain evidence="7">Tl291</strain>
        <strain evidence="9">tl291</strain>
        <strain evidence="5 8">VRECD0157</strain>
    </source>
</reference>
<dbReference type="KEGG" id="pdf:CD630DERM_02900"/>
<evidence type="ECO:0000313" key="9">
    <source>
        <dbReference type="Proteomes" id="UP000372533"/>
    </source>
</evidence>
<reference evidence="4" key="4">
    <citation type="submission" date="2021-06" db="EMBL/GenBank/DDBJ databases">
        <authorList>
            <consortium name="NCBI Pathogen Detection Project"/>
        </authorList>
    </citation>
    <scope>NUCLEOTIDE SEQUENCE</scope>
    <source>
        <strain evidence="4">HN1000</strain>
    </source>
</reference>
<evidence type="ECO:0000313" key="2">
    <source>
        <dbReference type="EMBL" id="CDS83400.1"/>
    </source>
</evidence>
<evidence type="ECO:0000313" key="8">
    <source>
        <dbReference type="Proteomes" id="UP000189137"/>
    </source>
</evidence>
<dbReference type="Pfam" id="PF14196">
    <property type="entry name" value="ATC_hydrolase"/>
    <property type="match status" value="1"/>
</dbReference>
<proteinExistence type="predicted"/>
<evidence type="ECO:0000313" key="10">
    <source>
        <dbReference type="Proteomes" id="UP000411588"/>
    </source>
</evidence>
<name>A0A031WB44_CLODI</name>
<dbReference type="EMBL" id="DAEPXK010000002">
    <property type="protein sequence ID" value="HBH1540835.1"/>
    <property type="molecule type" value="Genomic_DNA"/>
</dbReference>
<dbReference type="Proteomes" id="UP000411588">
    <property type="component" value="Unassembled WGS sequence"/>
</dbReference>
<evidence type="ECO:0000313" key="7">
    <source>
        <dbReference type="EMBL" id="VHY04038.1"/>
    </source>
</evidence>
<dbReference type="EMBL" id="LK932465">
    <property type="protein sequence ID" value="CDS83300.1"/>
    <property type="molecule type" value="Genomic_DNA"/>
</dbReference>